<evidence type="ECO:0000313" key="4">
    <source>
        <dbReference type="Proteomes" id="UP000695000"/>
    </source>
</evidence>
<keyword evidence="3" id="KW-1133">Transmembrane helix</keyword>
<dbReference type="PANTHER" id="PTHR12993:SF11">
    <property type="entry name" value="N-ACETYLGLUCOSAMINYL-PHOSPHATIDYLINOSITOL DE-N-ACETYLASE"/>
    <property type="match status" value="1"/>
</dbReference>
<protein>
    <recommendedName>
        <fullName evidence="2">N-acetylglucosaminylphosphatidylinositol deacetylase</fullName>
        <ecNumber evidence="2">3.5.1.89</ecNumber>
    </recommendedName>
</protein>
<gene>
    <name evidence="5" type="primary">LOC108566534</name>
</gene>
<evidence type="ECO:0000256" key="3">
    <source>
        <dbReference type="SAM" id="Phobius"/>
    </source>
</evidence>
<evidence type="ECO:0000313" key="5">
    <source>
        <dbReference type="RefSeq" id="XP_017781954.1"/>
    </source>
</evidence>
<comment type="similarity">
    <text evidence="1">Belongs to the PIGL family.</text>
</comment>
<dbReference type="Pfam" id="PF02585">
    <property type="entry name" value="PIG-L"/>
    <property type="match status" value="1"/>
</dbReference>
<keyword evidence="3" id="KW-0812">Transmembrane</keyword>
<reference evidence="5" key="1">
    <citation type="submission" date="2025-08" db="UniProtKB">
        <authorList>
            <consortium name="RefSeq"/>
        </authorList>
    </citation>
    <scope>IDENTIFICATION</scope>
    <source>
        <tissue evidence="5">Whole Larva</tissue>
    </source>
</reference>
<dbReference type="InterPro" id="IPR024078">
    <property type="entry name" value="LmbE-like_dom_sf"/>
</dbReference>
<sequence length="297" mass="35187">MSQDFSWLQSRWIPIIGWFKSIQLELRTYLNEVLEHLLLFLIFYIILCLLLYLLIMQWKLLSFRKDVKVTPKRVLFVIAHPDDECMFFGPTVLNFTRRPGCLVYLMCLSTGKNYGMGTIRKRELYAACKVLGIKEECIIVQNHSYLPDSMSVKWPAEIAAQLILHQVALYDIDTLITFDKHGISRHLNHCSLYFAVAHLSTTKQLPNSCNVYVLESVNIVRKYWLLLDIPISYILSRIRYIATNTDRCLLKRAMQQHQSQYVWFRKLFLRFSRYQMINTLQKMDRQDIELDLELDDD</sequence>
<keyword evidence="4" id="KW-1185">Reference proteome</keyword>
<dbReference type="SUPFAM" id="SSF102588">
    <property type="entry name" value="LmbE-like"/>
    <property type="match status" value="1"/>
</dbReference>
<dbReference type="RefSeq" id="XP_017781954.1">
    <property type="nucleotide sequence ID" value="XM_017926465.1"/>
</dbReference>
<keyword evidence="3" id="KW-0472">Membrane</keyword>
<dbReference type="PANTHER" id="PTHR12993">
    <property type="entry name" value="N-ACETYLGLUCOSAMINYL-PHOSPHATIDYLINOSITOL DE-N-ACETYLASE-RELATED"/>
    <property type="match status" value="1"/>
</dbReference>
<evidence type="ECO:0000256" key="2">
    <source>
        <dbReference type="ARBA" id="ARBA00012176"/>
    </source>
</evidence>
<dbReference type="InterPro" id="IPR003737">
    <property type="entry name" value="GlcNAc_PI_deacetylase-related"/>
</dbReference>
<feature type="transmembrane region" description="Helical" evidence="3">
    <location>
        <begin position="37"/>
        <end position="55"/>
    </location>
</feature>
<accession>A0ABM1N554</accession>
<dbReference type="GeneID" id="108566534"/>
<evidence type="ECO:0000256" key="1">
    <source>
        <dbReference type="ARBA" id="ARBA00006066"/>
    </source>
</evidence>
<dbReference type="EC" id="3.5.1.89" evidence="2"/>
<proteinExistence type="inferred from homology"/>
<dbReference type="Proteomes" id="UP000695000">
    <property type="component" value="Unplaced"/>
</dbReference>
<dbReference type="Gene3D" id="3.40.50.10320">
    <property type="entry name" value="LmbE-like"/>
    <property type="match status" value="1"/>
</dbReference>
<organism evidence="4 5">
    <name type="scientific">Nicrophorus vespilloides</name>
    <name type="common">Boreal carrion beetle</name>
    <dbReference type="NCBI Taxonomy" id="110193"/>
    <lineage>
        <taxon>Eukaryota</taxon>
        <taxon>Metazoa</taxon>
        <taxon>Ecdysozoa</taxon>
        <taxon>Arthropoda</taxon>
        <taxon>Hexapoda</taxon>
        <taxon>Insecta</taxon>
        <taxon>Pterygota</taxon>
        <taxon>Neoptera</taxon>
        <taxon>Endopterygota</taxon>
        <taxon>Coleoptera</taxon>
        <taxon>Polyphaga</taxon>
        <taxon>Staphyliniformia</taxon>
        <taxon>Silphidae</taxon>
        <taxon>Nicrophorinae</taxon>
        <taxon>Nicrophorus</taxon>
    </lineage>
</organism>
<name>A0ABM1N554_NICVS</name>